<dbReference type="EMBL" id="CP002394">
    <property type="protein sequence ID" value="ADU29553.1"/>
    <property type="molecule type" value="Genomic_DNA"/>
</dbReference>
<keyword evidence="1" id="KW-1133">Transmembrane helix</keyword>
<dbReference type="HOGENOM" id="CLU_2476808_0_0_9"/>
<dbReference type="AlphaFoldDB" id="E6TSP5"/>
<protein>
    <submittedName>
        <fullName evidence="2">Uncharacterized protein</fullName>
    </submittedName>
</protein>
<keyword evidence="3" id="KW-1185">Reference proteome</keyword>
<organism evidence="2 3">
    <name type="scientific">Evansella cellulosilytica (strain ATCC 21833 / DSM 2522 / FERM P-1141 / JCM 9156 / N-4)</name>
    <name type="common">Bacillus cellulosilyticus</name>
    <dbReference type="NCBI Taxonomy" id="649639"/>
    <lineage>
        <taxon>Bacteria</taxon>
        <taxon>Bacillati</taxon>
        <taxon>Bacillota</taxon>
        <taxon>Bacilli</taxon>
        <taxon>Bacillales</taxon>
        <taxon>Bacillaceae</taxon>
        <taxon>Evansella</taxon>
    </lineage>
</organism>
<gene>
    <name evidence="2" type="ordered locus">Bcell_1288</name>
</gene>
<sequence>MADFLLKNDTDRSRVLFLILATTIFLLGFYFEKPFLFILIATALMLNSKMERSQNTYIKVYGTVLYIIIIAWYLFQFVLWLYTSFIK</sequence>
<dbReference type="RefSeq" id="WP_013487893.1">
    <property type="nucleotide sequence ID" value="NC_014829.1"/>
</dbReference>
<feature type="transmembrane region" description="Helical" evidence="1">
    <location>
        <begin position="58"/>
        <end position="82"/>
    </location>
</feature>
<evidence type="ECO:0000313" key="3">
    <source>
        <dbReference type="Proteomes" id="UP000001401"/>
    </source>
</evidence>
<feature type="transmembrane region" description="Helical" evidence="1">
    <location>
        <begin position="15"/>
        <end position="46"/>
    </location>
</feature>
<accession>E6TSP5</accession>
<keyword evidence="1" id="KW-0472">Membrane</keyword>
<dbReference type="KEGG" id="bco:Bcell_1288"/>
<name>E6TSP5_EVAC2</name>
<reference evidence="2 3" key="1">
    <citation type="submission" date="2010-12" db="EMBL/GenBank/DDBJ databases">
        <title>Complete sequence of Bacillus cellulosilyticus DSM 2522.</title>
        <authorList>
            <consortium name="US DOE Joint Genome Institute"/>
            <person name="Lucas S."/>
            <person name="Copeland A."/>
            <person name="Lapidus A."/>
            <person name="Cheng J.-F."/>
            <person name="Bruce D."/>
            <person name="Goodwin L."/>
            <person name="Pitluck S."/>
            <person name="Chertkov O."/>
            <person name="Detter J.C."/>
            <person name="Han C."/>
            <person name="Tapia R."/>
            <person name="Land M."/>
            <person name="Hauser L."/>
            <person name="Jeffries C."/>
            <person name="Kyrpides N."/>
            <person name="Ivanova N."/>
            <person name="Mikhailova N."/>
            <person name="Brumm P."/>
            <person name="Mead D."/>
            <person name="Woyke T."/>
        </authorList>
    </citation>
    <scope>NUCLEOTIDE SEQUENCE [LARGE SCALE GENOMIC DNA]</scope>
    <source>
        <strain evidence="3">ATCC 21833 / DSM 2522 / FERM P-1141 / JCM 9156 / N-4</strain>
    </source>
</reference>
<dbReference type="Proteomes" id="UP000001401">
    <property type="component" value="Chromosome"/>
</dbReference>
<evidence type="ECO:0000256" key="1">
    <source>
        <dbReference type="SAM" id="Phobius"/>
    </source>
</evidence>
<keyword evidence="1" id="KW-0812">Transmembrane</keyword>
<evidence type="ECO:0000313" key="2">
    <source>
        <dbReference type="EMBL" id="ADU29553.1"/>
    </source>
</evidence>
<proteinExistence type="predicted"/>